<dbReference type="AlphaFoldDB" id="A0A9Q1JAD5"/>
<name>A0A9Q1JAD5_SYNKA</name>
<evidence type="ECO:0000313" key="3">
    <source>
        <dbReference type="Proteomes" id="UP001152622"/>
    </source>
</evidence>
<proteinExistence type="predicted"/>
<dbReference type="EMBL" id="JAINUF010000001">
    <property type="protein sequence ID" value="KAJ8379436.1"/>
    <property type="molecule type" value="Genomic_DNA"/>
</dbReference>
<comment type="caution">
    <text evidence="2">The sequence shown here is derived from an EMBL/GenBank/DDBJ whole genome shotgun (WGS) entry which is preliminary data.</text>
</comment>
<evidence type="ECO:0000313" key="2">
    <source>
        <dbReference type="EMBL" id="KAJ8379436.1"/>
    </source>
</evidence>
<protein>
    <submittedName>
        <fullName evidence="2">Uncharacterized protein</fullName>
    </submittedName>
</protein>
<feature type="compositionally biased region" description="Polar residues" evidence="1">
    <location>
        <begin position="65"/>
        <end position="78"/>
    </location>
</feature>
<reference evidence="2" key="1">
    <citation type="journal article" date="2023" name="Science">
        <title>Genome structures resolve the early diversification of teleost fishes.</title>
        <authorList>
            <person name="Parey E."/>
            <person name="Louis A."/>
            <person name="Montfort J."/>
            <person name="Bouchez O."/>
            <person name="Roques C."/>
            <person name="Iampietro C."/>
            <person name="Lluch J."/>
            <person name="Castinel A."/>
            <person name="Donnadieu C."/>
            <person name="Desvignes T."/>
            <person name="Floi Bucao C."/>
            <person name="Jouanno E."/>
            <person name="Wen M."/>
            <person name="Mejri S."/>
            <person name="Dirks R."/>
            <person name="Jansen H."/>
            <person name="Henkel C."/>
            <person name="Chen W.J."/>
            <person name="Zahm M."/>
            <person name="Cabau C."/>
            <person name="Klopp C."/>
            <person name="Thompson A.W."/>
            <person name="Robinson-Rechavi M."/>
            <person name="Braasch I."/>
            <person name="Lecointre G."/>
            <person name="Bobe J."/>
            <person name="Postlethwait J.H."/>
            <person name="Berthelot C."/>
            <person name="Roest Crollius H."/>
            <person name="Guiguen Y."/>
        </authorList>
    </citation>
    <scope>NUCLEOTIDE SEQUENCE</scope>
    <source>
        <strain evidence="2">WJC10195</strain>
    </source>
</reference>
<organism evidence="2 3">
    <name type="scientific">Synaphobranchus kaupii</name>
    <name type="common">Kaup's arrowtooth eel</name>
    <dbReference type="NCBI Taxonomy" id="118154"/>
    <lineage>
        <taxon>Eukaryota</taxon>
        <taxon>Metazoa</taxon>
        <taxon>Chordata</taxon>
        <taxon>Craniata</taxon>
        <taxon>Vertebrata</taxon>
        <taxon>Euteleostomi</taxon>
        <taxon>Actinopterygii</taxon>
        <taxon>Neopterygii</taxon>
        <taxon>Teleostei</taxon>
        <taxon>Anguilliformes</taxon>
        <taxon>Synaphobranchidae</taxon>
        <taxon>Synaphobranchus</taxon>
    </lineage>
</organism>
<feature type="compositionally biased region" description="Basic residues" evidence="1">
    <location>
        <begin position="1"/>
        <end position="10"/>
    </location>
</feature>
<keyword evidence="3" id="KW-1185">Reference proteome</keyword>
<accession>A0A9Q1JAD5</accession>
<evidence type="ECO:0000256" key="1">
    <source>
        <dbReference type="SAM" id="MobiDB-lite"/>
    </source>
</evidence>
<sequence>MRRTKTRRGSQKGSDSNGTRKVEENGIPFPSGVSFGTRAANARISEPSVARAPDDLGANPARLRTPSNQRAPSCSSASRFHRRTRGCERVTERVSQFNSRWRYRRVTSLFPPTRPQQGEQTV</sequence>
<feature type="region of interest" description="Disordered" evidence="1">
    <location>
        <begin position="1"/>
        <end position="81"/>
    </location>
</feature>
<dbReference type="Proteomes" id="UP001152622">
    <property type="component" value="Chromosome 1"/>
</dbReference>
<gene>
    <name evidence="2" type="ORF">SKAU_G00002140</name>
</gene>